<name>A0A6D2IXQ6_9BRAS</name>
<dbReference type="PANTHER" id="PTHR30546">
    <property type="entry name" value="FLAVODOXIN-RELATED PROTEIN WRBA-RELATED"/>
    <property type="match status" value="1"/>
</dbReference>
<organism evidence="3 4">
    <name type="scientific">Microthlaspi erraticum</name>
    <dbReference type="NCBI Taxonomy" id="1685480"/>
    <lineage>
        <taxon>Eukaryota</taxon>
        <taxon>Viridiplantae</taxon>
        <taxon>Streptophyta</taxon>
        <taxon>Embryophyta</taxon>
        <taxon>Tracheophyta</taxon>
        <taxon>Spermatophyta</taxon>
        <taxon>Magnoliopsida</taxon>
        <taxon>eudicotyledons</taxon>
        <taxon>Gunneridae</taxon>
        <taxon>Pentapetalae</taxon>
        <taxon>rosids</taxon>
        <taxon>malvids</taxon>
        <taxon>Brassicales</taxon>
        <taxon>Brassicaceae</taxon>
        <taxon>Coluteocarpeae</taxon>
        <taxon>Microthlaspi</taxon>
    </lineage>
</organism>
<feature type="compositionally biased region" description="Basic and acidic residues" evidence="2">
    <location>
        <begin position="402"/>
        <end position="421"/>
    </location>
</feature>
<dbReference type="EMBL" id="CACVBM020001157">
    <property type="protein sequence ID" value="CAA7035394.1"/>
    <property type="molecule type" value="Genomic_DNA"/>
</dbReference>
<dbReference type="InterPro" id="IPR029039">
    <property type="entry name" value="Flavoprotein-like_sf"/>
</dbReference>
<protein>
    <recommendedName>
        <fullName evidence="5">Flavodoxin-like domain-containing protein</fullName>
    </recommendedName>
</protein>
<dbReference type="Gene3D" id="3.40.50.360">
    <property type="match status" value="1"/>
</dbReference>
<comment type="caution">
    <text evidence="3">The sequence shown here is derived from an EMBL/GenBank/DDBJ whole genome shotgun (WGS) entry which is preliminary data.</text>
</comment>
<proteinExistence type="inferred from homology"/>
<dbReference type="SUPFAM" id="SSF52218">
    <property type="entry name" value="Flavoproteins"/>
    <property type="match status" value="1"/>
</dbReference>
<feature type="region of interest" description="Disordered" evidence="2">
    <location>
        <begin position="387"/>
        <end position="427"/>
    </location>
</feature>
<evidence type="ECO:0000256" key="2">
    <source>
        <dbReference type="SAM" id="MobiDB-lite"/>
    </source>
</evidence>
<dbReference type="PANTHER" id="PTHR30546:SF23">
    <property type="entry name" value="FLAVOPROTEIN-LIKE PROTEIN YCP4-RELATED"/>
    <property type="match status" value="1"/>
</dbReference>
<accession>A0A6D2IXQ6</accession>
<reference evidence="3" key="1">
    <citation type="submission" date="2020-01" db="EMBL/GenBank/DDBJ databases">
        <authorList>
            <person name="Mishra B."/>
        </authorList>
    </citation>
    <scope>NUCLEOTIDE SEQUENCE [LARGE SCALE GENOMIC DNA]</scope>
</reference>
<sequence length="427" mass="47881">MVISFSITSSALGFLASSGEPSSTLASFQIRYYSMYGHVEKLAEEIRKGAASIEGVEAKLWQVPETFSEEALSKMNAAPKRESPSITLNELTKLMFSSLDSQQALALKVVAKKPPRMFKKQNHFTPCKLVSSTALALNARKSKGVVIVIIEDDNPYDMEEMLMPLHKYLDTPTAHDIIDNGATLKKHTRFGIVYRSTKALRSLGNLHHFLPNVVGSQVLSQVFPSNATTKTETTKSEASVTISESASDKSKFQMTVKILMKVYEGCNTHLRKMQGTRRVNSLKRISPANFTRGDAYKSSQREHELVSKNLVSTSKRSIVDLQNELRSVFGGMDDEKMWNLPDAVMSVTSNGCASIEAPWRKELSIRTEGSDKERRLKPDITKLQRARDRSIRRKPTKVNSSEAHRRLNDGARIETEEKPDLVQRSWI</sequence>
<dbReference type="AlphaFoldDB" id="A0A6D2IXQ6"/>
<evidence type="ECO:0000313" key="3">
    <source>
        <dbReference type="EMBL" id="CAA7035394.1"/>
    </source>
</evidence>
<evidence type="ECO:0008006" key="5">
    <source>
        <dbReference type="Google" id="ProtNLM"/>
    </source>
</evidence>
<dbReference type="GO" id="GO:0016020">
    <property type="term" value="C:membrane"/>
    <property type="evidence" value="ECO:0007669"/>
    <property type="project" value="TreeGrafter"/>
</dbReference>
<comment type="similarity">
    <text evidence="1">Belongs to the WrbA family.</text>
</comment>
<dbReference type="Proteomes" id="UP000467841">
    <property type="component" value="Unassembled WGS sequence"/>
</dbReference>
<evidence type="ECO:0000256" key="1">
    <source>
        <dbReference type="ARBA" id="ARBA00006961"/>
    </source>
</evidence>
<keyword evidence="4" id="KW-1185">Reference proteome</keyword>
<gene>
    <name evidence="3" type="ORF">MERR_LOCUS22629</name>
</gene>
<evidence type="ECO:0000313" key="4">
    <source>
        <dbReference type="Proteomes" id="UP000467841"/>
    </source>
</evidence>
<dbReference type="OrthoDB" id="406981at2759"/>
<dbReference type="GO" id="GO:0003955">
    <property type="term" value="F:NAD(P)H dehydrogenase (quinone) activity"/>
    <property type="evidence" value="ECO:0007669"/>
    <property type="project" value="TreeGrafter"/>
</dbReference>